<organism evidence="1 2">
    <name type="scientific">Ruminiclostridium papyrosolvens C7</name>
    <dbReference type="NCBI Taxonomy" id="1330534"/>
    <lineage>
        <taxon>Bacteria</taxon>
        <taxon>Bacillati</taxon>
        <taxon>Bacillota</taxon>
        <taxon>Clostridia</taxon>
        <taxon>Eubacteriales</taxon>
        <taxon>Oscillospiraceae</taxon>
        <taxon>Ruminiclostridium</taxon>
    </lineage>
</organism>
<gene>
    <name evidence="1" type="ORF">L323_00035</name>
</gene>
<dbReference type="PATRIC" id="fig|1330534.3.peg.6"/>
<comment type="caution">
    <text evidence="1">The sequence shown here is derived from an EMBL/GenBank/DDBJ whole genome shotgun (WGS) entry which is preliminary data.</text>
</comment>
<evidence type="ECO:0000313" key="1">
    <source>
        <dbReference type="EMBL" id="EPR14580.1"/>
    </source>
</evidence>
<dbReference type="Proteomes" id="UP000016860">
    <property type="component" value="Unassembled WGS sequence"/>
</dbReference>
<protein>
    <submittedName>
        <fullName evidence="1">Uncharacterized protein</fullName>
    </submittedName>
</protein>
<accession>U4R715</accession>
<dbReference type="AlphaFoldDB" id="U4R715"/>
<proteinExistence type="predicted"/>
<dbReference type="RefSeq" id="WP_020813679.1">
    <property type="nucleotide sequence ID" value="NZ_ATAY01000003.1"/>
</dbReference>
<sequence length="108" mass="12272">MRKAVPETAEYSKDTNETTKVIKRFNDSDWKVVDGRNVITYTVKNVNKDMYFRLRGTNLAVNTLNETDADGNPLADKLVGDNNATKAYADVCIISQIQNSFCHFYKLD</sequence>
<evidence type="ECO:0000313" key="2">
    <source>
        <dbReference type="Proteomes" id="UP000016860"/>
    </source>
</evidence>
<dbReference type="EMBL" id="ATAY01000003">
    <property type="protein sequence ID" value="EPR14580.1"/>
    <property type="molecule type" value="Genomic_DNA"/>
</dbReference>
<reference evidence="1 2" key="1">
    <citation type="journal article" date="2013" name="Genome Announc.">
        <title>Draft Genome Sequence of the Cellulolytic Bacterium Clostridium papyrosolvens C7 (ATCC 700395).</title>
        <authorList>
            <person name="Zepeda V."/>
            <person name="Dassa B."/>
            <person name="Borovok I."/>
            <person name="Lamed R."/>
            <person name="Bayer E.A."/>
            <person name="Cate J.H."/>
        </authorList>
    </citation>
    <scope>NUCLEOTIDE SEQUENCE [LARGE SCALE GENOMIC DNA]</scope>
    <source>
        <strain evidence="1 2">C7</strain>
    </source>
</reference>
<dbReference type="STRING" id="1330534.L323_00035"/>
<name>U4R715_9FIRM</name>